<organism evidence="2 3">
    <name type="scientific">Forsythia ovata</name>
    <dbReference type="NCBI Taxonomy" id="205694"/>
    <lineage>
        <taxon>Eukaryota</taxon>
        <taxon>Viridiplantae</taxon>
        <taxon>Streptophyta</taxon>
        <taxon>Embryophyta</taxon>
        <taxon>Tracheophyta</taxon>
        <taxon>Spermatophyta</taxon>
        <taxon>Magnoliopsida</taxon>
        <taxon>eudicotyledons</taxon>
        <taxon>Gunneridae</taxon>
        <taxon>Pentapetalae</taxon>
        <taxon>asterids</taxon>
        <taxon>lamiids</taxon>
        <taxon>Lamiales</taxon>
        <taxon>Oleaceae</taxon>
        <taxon>Forsythieae</taxon>
        <taxon>Forsythia</taxon>
    </lineage>
</organism>
<evidence type="ECO:0000313" key="2">
    <source>
        <dbReference type="EMBL" id="KAL2535412.1"/>
    </source>
</evidence>
<proteinExistence type="predicted"/>
<accession>A0ABD1VDL5</accession>
<dbReference type="EMBL" id="JBFOLJ010000005">
    <property type="protein sequence ID" value="KAL2535412.1"/>
    <property type="molecule type" value="Genomic_DNA"/>
</dbReference>
<dbReference type="Proteomes" id="UP001604277">
    <property type="component" value="Unassembled WGS sequence"/>
</dbReference>
<feature type="chain" id="PRO_5044768071" evidence="1">
    <location>
        <begin position="19"/>
        <end position="105"/>
    </location>
</feature>
<comment type="caution">
    <text evidence="2">The sequence shown here is derived from an EMBL/GenBank/DDBJ whole genome shotgun (WGS) entry which is preliminary data.</text>
</comment>
<evidence type="ECO:0000256" key="1">
    <source>
        <dbReference type="SAM" id="SignalP"/>
    </source>
</evidence>
<evidence type="ECO:0000313" key="3">
    <source>
        <dbReference type="Proteomes" id="UP001604277"/>
    </source>
</evidence>
<sequence length="105" mass="11724">MGFILLWFATIAFGRCEATSMDLGYWRRVVVGPWQLNDGGDSEAKKVKGPLPEGFFDDKDDDLRARGIAPVKPDGRCQRLVILPVAEQIQDPTFLWAGYHLNTSA</sequence>
<keyword evidence="1" id="KW-0732">Signal</keyword>
<keyword evidence="3" id="KW-1185">Reference proteome</keyword>
<name>A0ABD1VDL5_9LAMI</name>
<gene>
    <name evidence="2" type="ORF">Fot_16803</name>
</gene>
<feature type="signal peptide" evidence="1">
    <location>
        <begin position="1"/>
        <end position="18"/>
    </location>
</feature>
<reference evidence="3" key="1">
    <citation type="submission" date="2024-07" db="EMBL/GenBank/DDBJ databases">
        <title>Two chromosome-level genome assemblies of Korean endemic species Abeliophyllum distichum and Forsythia ovata (Oleaceae).</title>
        <authorList>
            <person name="Jang H."/>
        </authorList>
    </citation>
    <scope>NUCLEOTIDE SEQUENCE [LARGE SCALE GENOMIC DNA]</scope>
</reference>
<dbReference type="AlphaFoldDB" id="A0ABD1VDL5"/>
<protein>
    <submittedName>
        <fullName evidence="2">Coiled-coil domain-containing protein 16</fullName>
    </submittedName>
</protein>